<dbReference type="PANTHER" id="PTHR10424:SF68">
    <property type="entry name" value="ENDOGENOUS RETROVIRUS GROUP 3 MEMBER 1 ENV POLYPROTEIN"/>
    <property type="match status" value="1"/>
</dbReference>
<protein>
    <submittedName>
        <fullName evidence="1">ENR1 protein</fullName>
    </submittedName>
</protein>
<gene>
    <name evidence="1" type="primary">Erv31_5</name>
    <name evidence="1" type="ORF">FALFRO_R16219</name>
</gene>
<sequence>LHPTEHLYHCWDNGNPYIVLPNISKYWASSPNNKPNFWEAPSGLYWICGQKAYSKLPPQWRGSCTLGAVQPNFFLLSEDAGNHLGVPL</sequence>
<name>A0A7K6LV25_9CORV</name>
<dbReference type="InterPro" id="IPR018154">
    <property type="entry name" value="TLV/ENV_coat_polyprotein"/>
</dbReference>
<evidence type="ECO:0000313" key="1">
    <source>
        <dbReference type="EMBL" id="NWW28185.1"/>
    </source>
</evidence>
<reference evidence="1 2" key="1">
    <citation type="submission" date="2019-09" db="EMBL/GenBank/DDBJ databases">
        <title>Bird 10,000 Genomes (B10K) Project - Family phase.</title>
        <authorList>
            <person name="Zhang G."/>
        </authorList>
    </citation>
    <scope>NUCLEOTIDE SEQUENCE [LARGE SCALE GENOMIC DNA]</scope>
    <source>
        <strain evidence="1">B10K-DU-029-77</strain>
    </source>
</reference>
<dbReference type="OrthoDB" id="9950230at2759"/>
<accession>A0A7K6LV25</accession>
<feature type="non-terminal residue" evidence="1">
    <location>
        <position position="88"/>
    </location>
</feature>
<dbReference type="Proteomes" id="UP000534626">
    <property type="component" value="Unassembled WGS sequence"/>
</dbReference>
<organism evidence="1 2">
    <name type="scientific">Falcunculus frontatus</name>
    <name type="common">Eastern shriketit</name>
    <dbReference type="NCBI Taxonomy" id="254539"/>
    <lineage>
        <taxon>Eukaryota</taxon>
        <taxon>Metazoa</taxon>
        <taxon>Chordata</taxon>
        <taxon>Craniata</taxon>
        <taxon>Vertebrata</taxon>
        <taxon>Euteleostomi</taxon>
        <taxon>Archelosauria</taxon>
        <taxon>Archosauria</taxon>
        <taxon>Dinosauria</taxon>
        <taxon>Saurischia</taxon>
        <taxon>Theropoda</taxon>
        <taxon>Coelurosauria</taxon>
        <taxon>Aves</taxon>
        <taxon>Neognathae</taxon>
        <taxon>Neoaves</taxon>
        <taxon>Telluraves</taxon>
        <taxon>Australaves</taxon>
        <taxon>Passeriformes</taxon>
        <taxon>Corvoidea</taxon>
        <taxon>Pachycephalidae</taxon>
        <taxon>Falcunculus</taxon>
    </lineage>
</organism>
<dbReference type="PANTHER" id="PTHR10424">
    <property type="entry name" value="VIRAL ENVELOPE PROTEIN"/>
    <property type="match status" value="1"/>
</dbReference>
<comment type="caution">
    <text evidence="1">The sequence shown here is derived from an EMBL/GenBank/DDBJ whole genome shotgun (WGS) entry which is preliminary data.</text>
</comment>
<feature type="non-terminal residue" evidence="1">
    <location>
        <position position="1"/>
    </location>
</feature>
<proteinExistence type="predicted"/>
<dbReference type="AlphaFoldDB" id="A0A7K6LV25"/>
<evidence type="ECO:0000313" key="2">
    <source>
        <dbReference type="Proteomes" id="UP000534626"/>
    </source>
</evidence>
<dbReference type="EMBL" id="VZRV01010546">
    <property type="protein sequence ID" value="NWW28185.1"/>
    <property type="molecule type" value="Genomic_DNA"/>
</dbReference>
<keyword evidence="2" id="KW-1185">Reference proteome</keyword>